<sequence>MNNDAVRELLNAVGALAEMSLNFYRALLNAGATKEEAFVLLQSFISATIHGNKEKSDED</sequence>
<dbReference type="EMBL" id="JACOQI010000020">
    <property type="protein sequence ID" value="MBC5771665.1"/>
    <property type="molecule type" value="Genomic_DNA"/>
</dbReference>
<dbReference type="RefSeq" id="WP_187015857.1">
    <property type="nucleotide sequence ID" value="NZ_JACOQI010000020.1"/>
</dbReference>
<dbReference type="Proteomes" id="UP000620327">
    <property type="component" value="Unassembled WGS sequence"/>
</dbReference>
<name>A0A923S8E7_9FIRM</name>
<reference evidence="1" key="1">
    <citation type="submission" date="2020-08" db="EMBL/GenBank/DDBJ databases">
        <title>Genome public.</title>
        <authorList>
            <person name="Liu C."/>
            <person name="Sun Q."/>
        </authorList>
    </citation>
    <scope>NUCLEOTIDE SEQUENCE</scope>
    <source>
        <strain evidence="1">BX15</strain>
    </source>
</reference>
<evidence type="ECO:0000313" key="2">
    <source>
        <dbReference type="Proteomes" id="UP000620327"/>
    </source>
</evidence>
<protein>
    <submittedName>
        <fullName evidence="1">Uncharacterized protein</fullName>
    </submittedName>
</protein>
<accession>A0A923S8E7</accession>
<gene>
    <name evidence="1" type="ORF">H8Z83_15295</name>
</gene>
<proteinExistence type="predicted"/>
<organism evidence="1 2">
    <name type="scientific">Dysosmobacter segnis</name>
    <dbReference type="NCBI Taxonomy" id="2763042"/>
    <lineage>
        <taxon>Bacteria</taxon>
        <taxon>Bacillati</taxon>
        <taxon>Bacillota</taxon>
        <taxon>Clostridia</taxon>
        <taxon>Eubacteriales</taxon>
        <taxon>Oscillospiraceae</taxon>
        <taxon>Dysosmobacter</taxon>
    </lineage>
</organism>
<keyword evidence="2" id="KW-1185">Reference proteome</keyword>
<dbReference type="AlphaFoldDB" id="A0A923S8E7"/>
<evidence type="ECO:0000313" key="1">
    <source>
        <dbReference type="EMBL" id="MBC5771665.1"/>
    </source>
</evidence>
<comment type="caution">
    <text evidence="1">The sequence shown here is derived from an EMBL/GenBank/DDBJ whole genome shotgun (WGS) entry which is preliminary data.</text>
</comment>